<evidence type="ECO:0000313" key="1">
    <source>
        <dbReference type="EMBL" id="KAJ1256396.1"/>
    </source>
</evidence>
<organism evidence="1 2">
    <name type="scientific">Paspalum vaginatum</name>
    <name type="common">seashore paspalum</name>
    <dbReference type="NCBI Taxonomy" id="158149"/>
    <lineage>
        <taxon>Eukaryota</taxon>
        <taxon>Viridiplantae</taxon>
        <taxon>Streptophyta</taxon>
        <taxon>Embryophyta</taxon>
        <taxon>Tracheophyta</taxon>
        <taxon>Spermatophyta</taxon>
        <taxon>Magnoliopsida</taxon>
        <taxon>Liliopsida</taxon>
        <taxon>Poales</taxon>
        <taxon>Poaceae</taxon>
        <taxon>PACMAD clade</taxon>
        <taxon>Panicoideae</taxon>
        <taxon>Andropogonodae</taxon>
        <taxon>Paspaleae</taxon>
        <taxon>Paspalinae</taxon>
        <taxon>Paspalum</taxon>
    </lineage>
</organism>
<sequence>MPSECVKMTTECSAAIMDAPLQKNADPRCPTIPCSIGALNIDKALCDLGASVSVMPKSVFNKMKLPKPEPTSMCLELADRSVRYPEGIAEDVPVKIGENLVPVDFIILEMGRDSKSPLILGRPFLKTAQANINIGKGKIKFNINGKSSSFKFRPRYKMCRAIEVDEA</sequence>
<dbReference type="CDD" id="cd00303">
    <property type="entry name" value="retropepsin_like"/>
    <property type="match status" value="1"/>
</dbReference>
<dbReference type="AlphaFoldDB" id="A0A9W7XD70"/>
<name>A0A9W7XD70_9POAL</name>
<gene>
    <name evidence="1" type="ORF">BS78_K035800</name>
</gene>
<comment type="caution">
    <text evidence="1">The sequence shown here is derived from an EMBL/GenBank/DDBJ whole genome shotgun (WGS) entry which is preliminary data.</text>
</comment>
<keyword evidence="2" id="KW-1185">Reference proteome</keyword>
<protein>
    <recommendedName>
        <fullName evidence="3">Aspartic peptidase DDI1-type domain-containing protein</fullName>
    </recommendedName>
</protein>
<dbReference type="Proteomes" id="UP001164776">
    <property type="component" value="Unassembled WGS sequence"/>
</dbReference>
<dbReference type="InterPro" id="IPR021109">
    <property type="entry name" value="Peptidase_aspartic_dom_sf"/>
</dbReference>
<dbReference type="Gene3D" id="2.40.70.10">
    <property type="entry name" value="Acid Proteases"/>
    <property type="match status" value="1"/>
</dbReference>
<dbReference type="PANTHER" id="PTHR33067">
    <property type="entry name" value="RNA-DIRECTED DNA POLYMERASE-RELATED"/>
    <property type="match status" value="1"/>
</dbReference>
<dbReference type="PANTHER" id="PTHR33067:SF32">
    <property type="entry name" value="ASPARTIC PEPTIDASE DDI1-TYPE DOMAIN-CONTAINING PROTEIN"/>
    <property type="match status" value="1"/>
</dbReference>
<dbReference type="OrthoDB" id="674712at2759"/>
<evidence type="ECO:0000313" key="2">
    <source>
        <dbReference type="Proteomes" id="UP001164776"/>
    </source>
</evidence>
<proteinExistence type="predicted"/>
<reference evidence="1 2" key="1">
    <citation type="submission" date="2022-10" db="EMBL/GenBank/DDBJ databases">
        <title>WGS assembly of Paspalum vaginatum 540-79.</title>
        <authorList>
            <person name="Sun G."/>
            <person name="Wase N."/>
            <person name="Shu S."/>
            <person name="Jenkins J."/>
            <person name="Zhou B."/>
            <person name="Torres-Rodriguez J."/>
            <person name="Chen C."/>
            <person name="Sandor L."/>
            <person name="Plott C."/>
            <person name="Yoshinga Y."/>
            <person name="Daum C."/>
            <person name="Qi P."/>
            <person name="Barry K."/>
            <person name="Lipzen A."/>
            <person name="Berry L."/>
            <person name="Pedersen C."/>
            <person name="Gottilla T."/>
            <person name="Foltz A."/>
            <person name="Yu H."/>
            <person name="O'Malley R."/>
            <person name="Zhang C."/>
            <person name="Devos K."/>
            <person name="Sigmon B."/>
            <person name="Yu B."/>
            <person name="Obata T."/>
            <person name="Schmutz J."/>
            <person name="Schnable J."/>
        </authorList>
    </citation>
    <scope>NUCLEOTIDE SEQUENCE [LARGE SCALE GENOMIC DNA]</scope>
    <source>
        <strain evidence="2">cv. 540-79</strain>
    </source>
</reference>
<evidence type="ECO:0008006" key="3">
    <source>
        <dbReference type="Google" id="ProtNLM"/>
    </source>
</evidence>
<dbReference type="EMBL" id="MU629521">
    <property type="protein sequence ID" value="KAJ1256396.1"/>
    <property type="molecule type" value="Genomic_DNA"/>
</dbReference>
<dbReference type="SUPFAM" id="SSF50630">
    <property type="entry name" value="Acid proteases"/>
    <property type="match status" value="1"/>
</dbReference>
<accession>A0A9W7XD70</accession>